<evidence type="ECO:0000256" key="2">
    <source>
        <dbReference type="SAM" id="MobiDB-lite"/>
    </source>
</evidence>
<comment type="caution">
    <text evidence="4">The sequence shown here is derived from an EMBL/GenBank/DDBJ whole genome shotgun (WGS) entry which is preliminary data.</text>
</comment>
<feature type="compositionally biased region" description="Polar residues" evidence="2">
    <location>
        <begin position="523"/>
        <end position="533"/>
    </location>
</feature>
<evidence type="ECO:0000256" key="1">
    <source>
        <dbReference type="ARBA" id="ARBA00038178"/>
    </source>
</evidence>
<evidence type="ECO:0000259" key="3">
    <source>
        <dbReference type="PROSITE" id="PS50211"/>
    </source>
</evidence>
<reference evidence="4" key="1">
    <citation type="submission" date="2021-10" db="EMBL/GenBank/DDBJ databases">
        <title>Tropical sea cucumber genome reveals ecological adaptation and Cuvierian tubules defense mechanism.</title>
        <authorList>
            <person name="Chen T."/>
        </authorList>
    </citation>
    <scope>NUCLEOTIDE SEQUENCE</scope>
    <source>
        <strain evidence="4">Nanhai2018</strain>
        <tissue evidence="4">Muscle</tissue>
    </source>
</reference>
<feature type="region of interest" description="Disordered" evidence="2">
    <location>
        <begin position="380"/>
        <end position="435"/>
    </location>
</feature>
<feature type="compositionally biased region" description="Basic and acidic residues" evidence="2">
    <location>
        <begin position="508"/>
        <end position="522"/>
    </location>
</feature>
<dbReference type="PANTHER" id="PTHR31017:SF1">
    <property type="entry name" value="LATE SECRETORY PATHWAY PROTEIN AVL9 HOMOLOG"/>
    <property type="match status" value="1"/>
</dbReference>
<protein>
    <submittedName>
        <fullName evidence="4">Late secretory pathway protein AVL9-like</fullName>
    </submittedName>
</protein>
<dbReference type="Pfam" id="PF09794">
    <property type="entry name" value="Avl9"/>
    <property type="match status" value="2"/>
</dbReference>
<dbReference type="InterPro" id="IPR051731">
    <property type="entry name" value="DENND11/AVL9_GEFs"/>
</dbReference>
<proteinExistence type="inferred from homology"/>
<feature type="region of interest" description="Disordered" evidence="2">
    <location>
        <begin position="269"/>
        <end position="354"/>
    </location>
</feature>
<dbReference type="InterPro" id="IPR018307">
    <property type="entry name" value="ABL9/DENND6_dom"/>
</dbReference>
<dbReference type="PANTHER" id="PTHR31017">
    <property type="entry name" value="LATE SECRETORY PATHWAY PROTEIN AVL9-RELATED"/>
    <property type="match status" value="1"/>
</dbReference>
<gene>
    <name evidence="4" type="ORF">HOLleu_35503</name>
</gene>
<feature type="compositionally biased region" description="Basic and acidic residues" evidence="2">
    <location>
        <begin position="330"/>
        <end position="341"/>
    </location>
</feature>
<feature type="region of interest" description="Disordered" evidence="2">
    <location>
        <begin position="449"/>
        <end position="550"/>
    </location>
</feature>
<evidence type="ECO:0000313" key="4">
    <source>
        <dbReference type="EMBL" id="KAJ8025325.1"/>
    </source>
</evidence>
<dbReference type="EMBL" id="JAIZAY010000018">
    <property type="protein sequence ID" value="KAJ8025325.1"/>
    <property type="molecule type" value="Genomic_DNA"/>
</dbReference>
<feature type="compositionally biased region" description="Basic and acidic residues" evidence="2">
    <location>
        <begin position="287"/>
        <end position="309"/>
    </location>
</feature>
<dbReference type="InterPro" id="IPR037516">
    <property type="entry name" value="Tripartite_DENN"/>
</dbReference>
<evidence type="ECO:0000313" key="5">
    <source>
        <dbReference type="Proteomes" id="UP001152320"/>
    </source>
</evidence>
<name>A0A9Q1BG62_HOLLE</name>
<sequence>MDESTVAGSVLHILVVGFHHKRGCQVDFSFPPLFEDKGCESRDLPAKWKHLPCLALPDGAHNYDKDTIYFLLPGMDEAKDTVYGISCYKQMKAMDLIRKSSEVTRGTVQKSVVVLSKLPLFGLINFKLQLVTHAYFAERDFSKTRILKDFYNSLNASLPTSMPDSEESQVFVGLSAVELVKKFKHKILVLFKLMLLERRVLFFGAPVHSLCVCLLSVVSLFPEMIQSGMKDAACPRFYKIKTPTFTPEEFGIRTDDYFNVEMSHVPNYQKKSGAEGSRSSPLPSKSQSEKWERQKLRRGLEANASDRKQTGKLSRSISHDSGIKQTSRSSHVEKSRLDARPKNLGSVSESGDEEDELLNMIDEELFGPYFEEKRKTISRTFSESDATRQLDRDEQSTDTEDDEGGDGASDSANETSSLLQDEPNPAIEKRANSGKFKLSFMEHKEDVRTTNYTDTLGEGEIDKHEDGIDMEENKEQGDIRGDRGIRGDGGYSYQNEECKRILSNSRPDYQHLEDKNESHSRTTSESGISSMSGQKLEDVSDPSPQSIDRQEERGLQLNSLEDFVVLPDIPTSPTSNVDDFGFPLSLFGKGALCHPYMALQQHDLLQDVSVRCFVVGASNVLFKHKRQILDVIVEIESGEVTILDQELRKQLNLTTADLRFSDYVVNTVLNQHNDESDINNTGWEGGEEWIRAQFKLYLLSLLATCADSRPQAEQNWGDFNDNFVNAWKTSHNCRIWKSQEHAGIDQVHTRHICHGQLSINDMKIRWNSAMQSSERGKNLNNVLNRTSVAVSNTGKAVGEAWTSAKSVVSTWLFGFGGDDDDDLWSYEQE</sequence>
<feature type="compositionally biased region" description="Acidic residues" evidence="2">
    <location>
        <begin position="396"/>
        <end position="405"/>
    </location>
</feature>
<dbReference type="Proteomes" id="UP001152320">
    <property type="component" value="Chromosome 18"/>
</dbReference>
<keyword evidence="5" id="KW-1185">Reference proteome</keyword>
<dbReference type="OrthoDB" id="26278at2759"/>
<feature type="domain" description="UDENN" evidence="3">
    <location>
        <begin position="11"/>
        <end position="432"/>
    </location>
</feature>
<accession>A0A9Q1BG62</accession>
<dbReference type="AlphaFoldDB" id="A0A9Q1BG62"/>
<feature type="compositionally biased region" description="Low complexity" evidence="2">
    <location>
        <begin position="277"/>
        <end position="286"/>
    </location>
</feature>
<dbReference type="GO" id="GO:0005737">
    <property type="term" value="C:cytoplasm"/>
    <property type="evidence" value="ECO:0007669"/>
    <property type="project" value="TreeGrafter"/>
</dbReference>
<feature type="compositionally biased region" description="Basic and acidic residues" evidence="2">
    <location>
        <begin position="460"/>
        <end position="486"/>
    </location>
</feature>
<comment type="similarity">
    <text evidence="1">Belongs to the AVL9 family.</text>
</comment>
<dbReference type="PROSITE" id="PS50211">
    <property type="entry name" value="DENN"/>
    <property type="match status" value="1"/>
</dbReference>
<feature type="compositionally biased region" description="Basic and acidic residues" evidence="2">
    <location>
        <begin position="385"/>
        <end position="395"/>
    </location>
</feature>
<organism evidence="4 5">
    <name type="scientific">Holothuria leucospilota</name>
    <name type="common">Black long sea cucumber</name>
    <name type="synonym">Mertensiothuria leucospilota</name>
    <dbReference type="NCBI Taxonomy" id="206669"/>
    <lineage>
        <taxon>Eukaryota</taxon>
        <taxon>Metazoa</taxon>
        <taxon>Echinodermata</taxon>
        <taxon>Eleutherozoa</taxon>
        <taxon>Echinozoa</taxon>
        <taxon>Holothuroidea</taxon>
        <taxon>Aspidochirotacea</taxon>
        <taxon>Aspidochirotida</taxon>
        <taxon>Holothuriidae</taxon>
        <taxon>Holothuria</taxon>
    </lineage>
</organism>